<dbReference type="Pfam" id="PF00361">
    <property type="entry name" value="Proton_antipo_M"/>
    <property type="match status" value="1"/>
</dbReference>
<keyword evidence="3 7" id="KW-1003">Cell membrane</keyword>
<dbReference type="GO" id="GO:0008137">
    <property type="term" value="F:NADH dehydrogenase (ubiquinone) activity"/>
    <property type="evidence" value="ECO:0007669"/>
    <property type="project" value="InterPro"/>
</dbReference>
<dbReference type="PRINTS" id="PR01435">
    <property type="entry name" value="NPOXDRDTASE5"/>
</dbReference>
<evidence type="ECO:0000259" key="9">
    <source>
        <dbReference type="Pfam" id="PF00361"/>
    </source>
</evidence>
<feature type="transmembrane region" description="Helical" evidence="7">
    <location>
        <begin position="107"/>
        <end position="137"/>
    </location>
</feature>
<keyword evidence="4 7" id="KW-0812">Transmembrane</keyword>
<feature type="domain" description="NADH-Ubiquinone oxidoreductase (complex I) chain 5 N-terminal" evidence="10">
    <location>
        <begin position="69"/>
        <end position="108"/>
    </location>
</feature>
<evidence type="ECO:0000256" key="1">
    <source>
        <dbReference type="ARBA" id="ARBA00004127"/>
    </source>
</evidence>
<dbReference type="InterPro" id="IPR046396">
    <property type="entry name" value="Transporter_DabB"/>
</dbReference>
<keyword evidence="6 7" id="KW-0472">Membrane</keyword>
<dbReference type="InterPro" id="IPR001516">
    <property type="entry name" value="Proton_antipo_N"/>
</dbReference>
<protein>
    <recommendedName>
        <fullName evidence="7">Probable inorganic carbon transporter subunit DabB</fullName>
    </recommendedName>
</protein>
<feature type="transmembrane region" description="Helical" evidence="7">
    <location>
        <begin position="438"/>
        <end position="456"/>
    </location>
</feature>
<comment type="function">
    <text evidence="7">Part of an energy-coupled inorganic carbon pump.</text>
</comment>
<keyword evidence="2 7" id="KW-0813">Transport</keyword>
<evidence type="ECO:0000256" key="7">
    <source>
        <dbReference type="HAMAP-Rule" id="MF_00862"/>
    </source>
</evidence>
<dbReference type="InterPro" id="IPR001750">
    <property type="entry name" value="ND/Mrp_TM"/>
</dbReference>
<evidence type="ECO:0000259" key="10">
    <source>
        <dbReference type="Pfam" id="PF00662"/>
    </source>
</evidence>
<evidence type="ECO:0000256" key="6">
    <source>
        <dbReference type="ARBA" id="ARBA00023136"/>
    </source>
</evidence>
<dbReference type="AlphaFoldDB" id="A0A7C9K1R7"/>
<dbReference type="PRINTS" id="PR01434">
    <property type="entry name" value="NADHDHGNASE5"/>
</dbReference>
<feature type="transmembrane region" description="Helical" evidence="7">
    <location>
        <begin position="476"/>
        <end position="506"/>
    </location>
</feature>
<evidence type="ECO:0000256" key="3">
    <source>
        <dbReference type="ARBA" id="ARBA00022475"/>
    </source>
</evidence>
<comment type="subunit">
    <text evidence="7">Forms a complex with DabA.</text>
</comment>
<comment type="subcellular location">
    <subcellularLocation>
        <location evidence="7">Cell membrane</location>
        <topology evidence="7">Multi-pass membrane protein</topology>
    </subcellularLocation>
    <subcellularLocation>
        <location evidence="1">Endomembrane system</location>
        <topology evidence="1">Multi-pass membrane protein</topology>
    </subcellularLocation>
    <subcellularLocation>
        <location evidence="8">Membrane</location>
        <topology evidence="8">Multi-pass membrane protein</topology>
    </subcellularLocation>
</comment>
<comment type="similarity">
    <text evidence="7">Belongs to the inorganic carbon transporter (TC 9.A.2) DabB family.</text>
</comment>
<dbReference type="Proteomes" id="UP000483432">
    <property type="component" value="Unassembled WGS sequence"/>
</dbReference>
<feature type="transmembrane region" description="Helical" evidence="7">
    <location>
        <begin position="404"/>
        <end position="426"/>
    </location>
</feature>
<dbReference type="GO" id="GO:0003954">
    <property type="term" value="F:NADH dehydrogenase activity"/>
    <property type="evidence" value="ECO:0007669"/>
    <property type="project" value="TreeGrafter"/>
</dbReference>
<dbReference type="Pfam" id="PF00662">
    <property type="entry name" value="Proton_antipo_N"/>
    <property type="match status" value="1"/>
</dbReference>
<keyword evidence="5 7" id="KW-1133">Transmembrane helix</keyword>
<accession>A0A7C9K1R7</accession>
<gene>
    <name evidence="7" type="primary">dabB</name>
    <name evidence="11" type="ORF">GZ085_05235</name>
</gene>
<feature type="transmembrane region" description="Helical" evidence="7">
    <location>
        <begin position="6"/>
        <end position="23"/>
    </location>
</feature>
<reference evidence="11 12" key="1">
    <citation type="submission" date="2019-09" db="EMBL/GenBank/DDBJ databases">
        <title>H2 Metabolism Revealed by Metagenomic Analysis in Subglacial Sediment of East Antarctica.</title>
        <authorList>
            <person name="Yang Z."/>
            <person name="Zhang Y."/>
            <person name="Lv Y."/>
            <person name="Yan W."/>
            <person name="Xiao X."/>
            <person name="Sun B."/>
            <person name="Ma H."/>
        </authorList>
    </citation>
    <scope>NUCLEOTIDE SEQUENCE [LARGE SCALE GENOMIC DNA]</scope>
    <source>
        <strain evidence="11">Bin2_2</strain>
    </source>
</reference>
<dbReference type="PANTHER" id="PTHR42829">
    <property type="entry name" value="NADH-UBIQUINONE OXIDOREDUCTASE CHAIN 5"/>
    <property type="match status" value="1"/>
</dbReference>
<feature type="transmembrane region" description="Helical" evidence="7">
    <location>
        <begin position="201"/>
        <end position="223"/>
    </location>
</feature>
<evidence type="ECO:0000256" key="8">
    <source>
        <dbReference type="RuleBase" id="RU000320"/>
    </source>
</evidence>
<feature type="transmembrane region" description="Helical" evidence="7">
    <location>
        <begin position="377"/>
        <end position="398"/>
    </location>
</feature>
<evidence type="ECO:0000256" key="4">
    <source>
        <dbReference type="ARBA" id="ARBA00022692"/>
    </source>
</evidence>
<organism evidence="11 12">
    <name type="scientific">Sulfuriferula multivorans</name>
    <dbReference type="NCBI Taxonomy" id="1559896"/>
    <lineage>
        <taxon>Bacteria</taxon>
        <taxon>Pseudomonadati</taxon>
        <taxon>Pseudomonadota</taxon>
        <taxon>Betaproteobacteria</taxon>
        <taxon>Nitrosomonadales</taxon>
        <taxon>Sulfuricellaceae</taxon>
        <taxon>Sulfuriferula</taxon>
    </lineage>
</organism>
<feature type="transmembrane region" description="Helical" evidence="7">
    <location>
        <begin position="273"/>
        <end position="292"/>
    </location>
</feature>
<feature type="domain" description="NADH:quinone oxidoreductase/Mrp antiporter transmembrane" evidence="9">
    <location>
        <begin position="124"/>
        <end position="353"/>
    </location>
</feature>
<dbReference type="GO" id="GO:0042773">
    <property type="term" value="P:ATP synthesis coupled electron transport"/>
    <property type="evidence" value="ECO:0007669"/>
    <property type="project" value="InterPro"/>
</dbReference>
<dbReference type="GO" id="GO:0012505">
    <property type="term" value="C:endomembrane system"/>
    <property type="evidence" value="ECO:0007669"/>
    <property type="project" value="UniProtKB-SubCell"/>
</dbReference>
<dbReference type="InterPro" id="IPR003945">
    <property type="entry name" value="NU5C-like"/>
</dbReference>
<feature type="transmembrane region" description="Helical" evidence="7">
    <location>
        <begin position="312"/>
        <end position="330"/>
    </location>
</feature>
<evidence type="ECO:0000313" key="12">
    <source>
        <dbReference type="Proteomes" id="UP000483432"/>
    </source>
</evidence>
<feature type="transmembrane region" description="Helical" evidence="7">
    <location>
        <begin position="157"/>
        <end position="180"/>
    </location>
</feature>
<feature type="transmembrane region" description="Helical" evidence="7">
    <location>
        <begin position="75"/>
        <end position="95"/>
    </location>
</feature>
<comment type="caution">
    <text evidence="11">The sequence shown here is derived from an EMBL/GenBank/DDBJ whole genome shotgun (WGS) entry which is preliminary data.</text>
</comment>
<dbReference type="HAMAP" id="MF_00862">
    <property type="entry name" value="DabB"/>
    <property type="match status" value="1"/>
</dbReference>
<sequence length="559" mass="60995">MDTLAILLPAVPLFSALAIALLSARPGRQLARLSVILSVATFALAAGVLGGYLATSSPIWLTTDLGWGSIYLDPLSSIMSLLVAGISLVVHVYSVRYMAEEPGYARFFALLDLMTAAILLMVAAGDFITLLIAWHLIGVLLYFLLGHNQQRPAAQRYAFWTFFTYRLGDLPLVLAAVLLYQTYDTVALPELFERIAAMPNAPGILGFSLLEVVALLIALAAFARSAQFPFHTWLPYTMEGPTPVSALMHAGIVNAGGFLLNRFAPVFVEAGSVLHLVFAVGLITAVLGSVLMLTQNDIKKSLGYSTMGQMGFMFVECGVGAFSLAIYHLIAHGLFKGTMFLGAGGIIGEARKHDGVPHQDVYTLVVERKPAAARMPWMLAAGITVIVPFVILGLSHWLVDGDFVGQQGAIVLLFFGWVTGAQLLFATHRLRVDSPSRLMALIILSLTIVVVGYTLIEHNFDLFLYPDRVMSERLYAAASIPMAVFGGLVTLVTLAVVVGWIAAYYAMANRDPLDGRADGPRMMLYSLFSREFYVADLYTRLTEWVLAVSKRFNIWSRWV</sequence>
<dbReference type="GO" id="GO:0005886">
    <property type="term" value="C:plasma membrane"/>
    <property type="evidence" value="ECO:0007669"/>
    <property type="project" value="UniProtKB-SubCell"/>
</dbReference>
<evidence type="ECO:0000256" key="5">
    <source>
        <dbReference type="ARBA" id="ARBA00022989"/>
    </source>
</evidence>
<name>A0A7C9K1R7_9PROT</name>
<dbReference type="PANTHER" id="PTHR42829:SF1">
    <property type="entry name" value="INORGANIC CARBON TRANSPORTER SUBUNIT DABB-RELATED"/>
    <property type="match status" value="1"/>
</dbReference>
<dbReference type="GO" id="GO:0015990">
    <property type="term" value="P:electron transport coupled proton transport"/>
    <property type="evidence" value="ECO:0007669"/>
    <property type="project" value="TreeGrafter"/>
</dbReference>
<evidence type="ECO:0000256" key="2">
    <source>
        <dbReference type="ARBA" id="ARBA00022448"/>
    </source>
</evidence>
<dbReference type="EMBL" id="JAAFGW010000057">
    <property type="protein sequence ID" value="NDP47791.1"/>
    <property type="molecule type" value="Genomic_DNA"/>
</dbReference>
<proteinExistence type="inferred from homology"/>
<evidence type="ECO:0000313" key="11">
    <source>
        <dbReference type="EMBL" id="NDP47791.1"/>
    </source>
</evidence>
<feature type="transmembrane region" description="Helical" evidence="7">
    <location>
        <begin position="35"/>
        <end position="55"/>
    </location>
</feature>